<dbReference type="Proteomes" id="UP000288725">
    <property type="component" value="Chromosome 4"/>
</dbReference>
<evidence type="ECO:0000313" key="2">
    <source>
        <dbReference type="Proteomes" id="UP000288725"/>
    </source>
</evidence>
<reference evidence="1 2" key="1">
    <citation type="submission" date="2018-12" db="EMBL/GenBank/DDBJ databases">
        <title>Genome of Verticillium dahliae isolate Getta Getta.</title>
        <authorList>
            <person name="Gardiner D.M."/>
        </authorList>
    </citation>
    <scope>NUCLEOTIDE SEQUENCE [LARGE SCALE GENOMIC DNA]</scope>
    <source>
        <strain evidence="1 2">Getta Getta</strain>
    </source>
</reference>
<dbReference type="AlphaFoldDB" id="A0A444RJY1"/>
<accession>A0A444RJY1</accession>
<sequence>MKPSVAQEIRLLREDESCSDLLLDVLDYIEDKMLRMNPNKRAKSQQIVEFFEKLAQLCKRDPSYGIGLCGQCKLRPHDSYAER</sequence>
<comment type="caution">
    <text evidence="1">The sequence shown here is derived from an EMBL/GenBank/DDBJ whole genome shotgun (WGS) entry which is preliminary data.</text>
</comment>
<name>A0A444RJY1_VERDA</name>
<dbReference type="EMBL" id="RSDZ01000211">
    <property type="protein sequence ID" value="RXG41521.1"/>
    <property type="molecule type" value="Genomic_DNA"/>
</dbReference>
<evidence type="ECO:0000313" key="1">
    <source>
        <dbReference type="EMBL" id="RXG41521.1"/>
    </source>
</evidence>
<protein>
    <submittedName>
        <fullName evidence="1">Uncharacterized protein</fullName>
    </submittedName>
</protein>
<proteinExistence type="predicted"/>
<organism evidence="1 2">
    <name type="scientific">Verticillium dahliae</name>
    <name type="common">Verticillium wilt</name>
    <dbReference type="NCBI Taxonomy" id="27337"/>
    <lineage>
        <taxon>Eukaryota</taxon>
        <taxon>Fungi</taxon>
        <taxon>Dikarya</taxon>
        <taxon>Ascomycota</taxon>
        <taxon>Pezizomycotina</taxon>
        <taxon>Sordariomycetes</taxon>
        <taxon>Hypocreomycetidae</taxon>
        <taxon>Glomerellales</taxon>
        <taxon>Plectosphaerellaceae</taxon>
        <taxon>Verticillium</taxon>
    </lineage>
</organism>
<gene>
    <name evidence="1" type="ORF">VDGE_30813</name>
</gene>